<keyword evidence="9" id="KW-0902">Two-component regulatory system</keyword>
<evidence type="ECO:0000259" key="11">
    <source>
        <dbReference type="PROSITE" id="PS50109"/>
    </source>
</evidence>
<evidence type="ECO:0000256" key="2">
    <source>
        <dbReference type="ARBA" id="ARBA00004370"/>
    </source>
</evidence>
<dbReference type="PROSITE" id="PS50885">
    <property type="entry name" value="HAMP"/>
    <property type="match status" value="1"/>
</dbReference>
<name>A0A9X4RL26_9BACT</name>
<dbReference type="GO" id="GO:0046983">
    <property type="term" value="F:protein dimerization activity"/>
    <property type="evidence" value="ECO:0007669"/>
    <property type="project" value="InterPro"/>
</dbReference>
<dbReference type="InterPro" id="IPR011712">
    <property type="entry name" value="Sig_transdc_His_kin_sub3_dim/P"/>
</dbReference>
<evidence type="ECO:0000256" key="8">
    <source>
        <dbReference type="ARBA" id="ARBA00022840"/>
    </source>
</evidence>
<dbReference type="Gene3D" id="1.20.5.1930">
    <property type="match status" value="1"/>
</dbReference>
<feature type="domain" description="Histidine kinase" evidence="11">
    <location>
        <begin position="390"/>
        <end position="479"/>
    </location>
</feature>
<evidence type="ECO:0000313" key="13">
    <source>
        <dbReference type="EMBL" id="MDG4475209.1"/>
    </source>
</evidence>
<dbReference type="PROSITE" id="PS50109">
    <property type="entry name" value="HIS_KIN"/>
    <property type="match status" value="1"/>
</dbReference>
<dbReference type="InterPro" id="IPR003594">
    <property type="entry name" value="HATPase_dom"/>
</dbReference>
<dbReference type="Gene3D" id="6.10.340.10">
    <property type="match status" value="1"/>
</dbReference>
<comment type="catalytic activity">
    <reaction evidence="1">
        <text>ATP + protein L-histidine = ADP + protein N-phospho-L-histidine.</text>
        <dbReference type="EC" id="2.7.13.3"/>
    </reaction>
</comment>
<keyword evidence="10" id="KW-0472">Membrane</keyword>
<dbReference type="RefSeq" id="WP_307632184.1">
    <property type="nucleotide sequence ID" value="NZ_JAPHEH010000001.1"/>
</dbReference>
<dbReference type="InterPro" id="IPR003660">
    <property type="entry name" value="HAMP_dom"/>
</dbReference>
<feature type="transmembrane region" description="Helical" evidence="10">
    <location>
        <begin position="185"/>
        <end position="207"/>
    </location>
</feature>
<dbReference type="Proteomes" id="UP001154240">
    <property type="component" value="Unassembled WGS sequence"/>
</dbReference>
<keyword evidence="14" id="KW-1185">Reference proteome</keyword>
<keyword evidence="4" id="KW-0597">Phosphoprotein</keyword>
<keyword evidence="10" id="KW-0812">Transmembrane</keyword>
<keyword evidence="10" id="KW-1133">Transmembrane helix</keyword>
<dbReference type="Gene3D" id="3.30.565.10">
    <property type="entry name" value="Histidine kinase-like ATPase, C-terminal domain"/>
    <property type="match status" value="1"/>
</dbReference>
<keyword evidence="6" id="KW-0547">Nucleotide-binding</keyword>
<accession>A0A9X4RL26</accession>
<evidence type="ECO:0000256" key="10">
    <source>
        <dbReference type="SAM" id="Phobius"/>
    </source>
</evidence>
<keyword evidence="5" id="KW-0808">Transferase</keyword>
<feature type="domain" description="HAMP" evidence="12">
    <location>
        <begin position="205"/>
        <end position="258"/>
    </location>
</feature>
<dbReference type="SUPFAM" id="SSF55874">
    <property type="entry name" value="ATPase domain of HSP90 chaperone/DNA topoisomerase II/histidine kinase"/>
    <property type="match status" value="1"/>
</dbReference>
<dbReference type="Pfam" id="PF02518">
    <property type="entry name" value="HATPase_c"/>
    <property type="match status" value="1"/>
</dbReference>
<evidence type="ECO:0000256" key="5">
    <source>
        <dbReference type="ARBA" id="ARBA00022679"/>
    </source>
</evidence>
<dbReference type="PANTHER" id="PTHR24421">
    <property type="entry name" value="NITRATE/NITRITE SENSOR PROTEIN NARX-RELATED"/>
    <property type="match status" value="1"/>
</dbReference>
<proteinExistence type="predicted"/>
<dbReference type="InterPro" id="IPR005467">
    <property type="entry name" value="His_kinase_dom"/>
</dbReference>
<dbReference type="GO" id="GO:0000155">
    <property type="term" value="F:phosphorelay sensor kinase activity"/>
    <property type="evidence" value="ECO:0007669"/>
    <property type="project" value="InterPro"/>
</dbReference>
<feature type="transmembrane region" description="Helical" evidence="10">
    <location>
        <begin position="27"/>
        <end position="46"/>
    </location>
</feature>
<dbReference type="GO" id="GO:0016020">
    <property type="term" value="C:membrane"/>
    <property type="evidence" value="ECO:0007669"/>
    <property type="project" value="UniProtKB-SubCell"/>
</dbReference>
<organism evidence="13 14">
    <name type="scientific">Thiovibrio frasassiensis</name>
    <dbReference type="NCBI Taxonomy" id="2984131"/>
    <lineage>
        <taxon>Bacteria</taxon>
        <taxon>Pseudomonadati</taxon>
        <taxon>Thermodesulfobacteriota</taxon>
        <taxon>Desulfobulbia</taxon>
        <taxon>Desulfobulbales</taxon>
        <taxon>Thiovibrionaceae</taxon>
        <taxon>Thiovibrio</taxon>
    </lineage>
</organism>
<dbReference type="SMART" id="SM00387">
    <property type="entry name" value="HATPase_c"/>
    <property type="match status" value="1"/>
</dbReference>
<keyword evidence="8" id="KW-0067">ATP-binding</keyword>
<evidence type="ECO:0000256" key="3">
    <source>
        <dbReference type="ARBA" id="ARBA00012438"/>
    </source>
</evidence>
<reference evidence="13" key="2">
    <citation type="submission" date="2022-10" db="EMBL/GenBank/DDBJ databases">
        <authorList>
            <person name="Aronson H.S."/>
        </authorList>
    </citation>
    <scope>NUCLEOTIDE SEQUENCE</scope>
    <source>
        <strain evidence="13">RS19-109</strain>
    </source>
</reference>
<dbReference type="InterPro" id="IPR050482">
    <property type="entry name" value="Sensor_HK_TwoCompSys"/>
</dbReference>
<dbReference type="SMART" id="SM00304">
    <property type="entry name" value="HAMP"/>
    <property type="match status" value="1"/>
</dbReference>
<dbReference type="Pfam" id="PF07730">
    <property type="entry name" value="HisKA_3"/>
    <property type="match status" value="1"/>
</dbReference>
<comment type="subcellular location">
    <subcellularLocation>
        <location evidence="2">Membrane</location>
    </subcellularLocation>
</comment>
<comment type="caution">
    <text evidence="13">The sequence shown here is derived from an EMBL/GenBank/DDBJ whole genome shotgun (WGS) entry which is preliminary data.</text>
</comment>
<dbReference type="CDD" id="cd16917">
    <property type="entry name" value="HATPase_UhpB-NarQ-NarX-like"/>
    <property type="match status" value="1"/>
</dbReference>
<dbReference type="CDD" id="cd06225">
    <property type="entry name" value="HAMP"/>
    <property type="match status" value="1"/>
</dbReference>
<dbReference type="AlphaFoldDB" id="A0A9X4RL26"/>
<evidence type="ECO:0000256" key="4">
    <source>
        <dbReference type="ARBA" id="ARBA00022553"/>
    </source>
</evidence>
<evidence type="ECO:0000259" key="12">
    <source>
        <dbReference type="PROSITE" id="PS50885"/>
    </source>
</evidence>
<dbReference type="EC" id="2.7.13.3" evidence="3"/>
<keyword evidence="7 13" id="KW-0418">Kinase</keyword>
<dbReference type="SUPFAM" id="SSF158472">
    <property type="entry name" value="HAMP domain-like"/>
    <property type="match status" value="1"/>
</dbReference>
<dbReference type="InterPro" id="IPR036890">
    <property type="entry name" value="HATPase_C_sf"/>
</dbReference>
<dbReference type="PANTHER" id="PTHR24421:SF10">
    <property type="entry name" value="NITRATE_NITRITE SENSOR PROTEIN NARQ"/>
    <property type="match status" value="1"/>
</dbReference>
<evidence type="ECO:0000256" key="6">
    <source>
        <dbReference type="ARBA" id="ARBA00022741"/>
    </source>
</evidence>
<evidence type="ECO:0000256" key="9">
    <source>
        <dbReference type="ARBA" id="ARBA00023012"/>
    </source>
</evidence>
<reference evidence="13" key="1">
    <citation type="journal article" date="2022" name="bioRxiv">
        <title>Thiovibrio frasassiensisgen. nov., sp. nov., an autotrophic, elemental sulfur disproportionating bacterium isolated from sulfidic karst sediment, and proposal of Thiovibrionaceae fam. nov.</title>
        <authorList>
            <person name="Aronson H."/>
            <person name="Thomas C."/>
            <person name="Bhattacharyya M."/>
            <person name="Eckstein S."/>
            <person name="Jensen S."/>
            <person name="Barco R."/>
            <person name="Macalady J."/>
            <person name="Amend J."/>
        </authorList>
    </citation>
    <scope>NUCLEOTIDE SEQUENCE</scope>
    <source>
        <strain evidence="13">RS19-109</strain>
    </source>
</reference>
<dbReference type="GO" id="GO:0005524">
    <property type="term" value="F:ATP binding"/>
    <property type="evidence" value="ECO:0007669"/>
    <property type="project" value="UniProtKB-KW"/>
</dbReference>
<evidence type="ECO:0000313" key="14">
    <source>
        <dbReference type="Proteomes" id="UP001154240"/>
    </source>
</evidence>
<evidence type="ECO:0000256" key="7">
    <source>
        <dbReference type="ARBA" id="ARBA00022777"/>
    </source>
</evidence>
<protein>
    <recommendedName>
        <fullName evidence="3">histidine kinase</fullName>
        <ecNumber evidence="3">2.7.13.3</ecNumber>
    </recommendedName>
</protein>
<dbReference type="EMBL" id="JAPHEH010000001">
    <property type="protein sequence ID" value="MDG4475209.1"/>
    <property type="molecule type" value="Genomic_DNA"/>
</dbReference>
<gene>
    <name evidence="13" type="ORF">OLX77_03425</name>
</gene>
<dbReference type="Pfam" id="PF00672">
    <property type="entry name" value="HAMP"/>
    <property type="match status" value="1"/>
</dbReference>
<sequence length="485" mass="53144">MPVALTAFLRQAVRRGRSVLLSVPLKLKILGLALALILLFGAVTIYKVQAALSENIEAFLREESRFVATELSYQSHDYLLINDVYGLTQMLRNTVQNRPDLRYVFVRNGAGQVVAHTFEGGFPADLLEKASRLSPQGSGPRLLRTNEGGIWEATAGISNGNEGAVVAGVKGDSLRRQIGVITGSLARTTLLVAVFGVLLSLGLTWIITRPVGRLLEATRAVRRGDYSVSLAPAESQDELGKLLEGFNAMVLSLASADKARLEKEHLQRDFLHRVMAGQEGERKRIARELHDQTGQALASVMVDLKMLENAKNETEARQSIGRLRKAITEEMEAIHNLAVALRPSVLDDLGLVPAVEMLVRGFITRQEIPVELTIIGFAEKRPDGCTETCVYRIVQEALSNVARHARATEVSVLLEWRGENIRGVIEDNGIGFEPERVDSKTKLGVLGMKERAQLLQGTFRIESGPGDGTMLVFEMPAKAGVCHEQ</sequence>
<evidence type="ECO:0000256" key="1">
    <source>
        <dbReference type="ARBA" id="ARBA00000085"/>
    </source>
</evidence>